<dbReference type="Proteomes" id="UP000828390">
    <property type="component" value="Unassembled WGS sequence"/>
</dbReference>
<protein>
    <submittedName>
        <fullName evidence="1">Uncharacterized protein</fullName>
    </submittedName>
</protein>
<dbReference type="AlphaFoldDB" id="A0A9D3YL01"/>
<dbReference type="EMBL" id="JAIWYP010000015">
    <property type="protein sequence ID" value="KAH3700775.1"/>
    <property type="molecule type" value="Genomic_DNA"/>
</dbReference>
<keyword evidence="2" id="KW-1185">Reference proteome</keyword>
<accession>A0A9D3YL01</accession>
<evidence type="ECO:0000313" key="1">
    <source>
        <dbReference type="EMBL" id="KAH3700775.1"/>
    </source>
</evidence>
<reference evidence="1" key="2">
    <citation type="submission" date="2020-11" db="EMBL/GenBank/DDBJ databases">
        <authorList>
            <person name="McCartney M.A."/>
            <person name="Auch B."/>
            <person name="Kono T."/>
            <person name="Mallez S."/>
            <person name="Becker A."/>
            <person name="Gohl D.M."/>
            <person name="Silverstein K.A.T."/>
            <person name="Koren S."/>
            <person name="Bechman K.B."/>
            <person name="Herman A."/>
            <person name="Abrahante J.E."/>
            <person name="Garbe J."/>
        </authorList>
    </citation>
    <scope>NUCLEOTIDE SEQUENCE</scope>
    <source>
        <strain evidence="1">Duluth1</strain>
        <tissue evidence="1">Whole animal</tissue>
    </source>
</reference>
<proteinExistence type="predicted"/>
<organism evidence="1 2">
    <name type="scientific">Dreissena polymorpha</name>
    <name type="common">Zebra mussel</name>
    <name type="synonym">Mytilus polymorpha</name>
    <dbReference type="NCBI Taxonomy" id="45954"/>
    <lineage>
        <taxon>Eukaryota</taxon>
        <taxon>Metazoa</taxon>
        <taxon>Spiralia</taxon>
        <taxon>Lophotrochozoa</taxon>
        <taxon>Mollusca</taxon>
        <taxon>Bivalvia</taxon>
        <taxon>Autobranchia</taxon>
        <taxon>Heteroconchia</taxon>
        <taxon>Euheterodonta</taxon>
        <taxon>Imparidentia</taxon>
        <taxon>Neoheterodontei</taxon>
        <taxon>Myida</taxon>
        <taxon>Dreissenoidea</taxon>
        <taxon>Dreissenidae</taxon>
        <taxon>Dreissena</taxon>
    </lineage>
</organism>
<sequence length="107" mass="11861">MKRSTNTLTTASAKPGSVMFFAMVTRLALLDLPTWNRRISSPSRRILLLLNKMSAGTPSLPFRMSYPSSASSSISAMLSQQQWAKFEIHGRFACVLNWCTICTNKSG</sequence>
<comment type="caution">
    <text evidence="1">The sequence shown here is derived from an EMBL/GenBank/DDBJ whole genome shotgun (WGS) entry which is preliminary data.</text>
</comment>
<name>A0A9D3YL01_DREPO</name>
<evidence type="ECO:0000313" key="2">
    <source>
        <dbReference type="Proteomes" id="UP000828390"/>
    </source>
</evidence>
<reference evidence="1" key="1">
    <citation type="journal article" date="2019" name="bioRxiv">
        <title>The Genome of the Zebra Mussel, Dreissena polymorpha: A Resource for Invasive Species Research.</title>
        <authorList>
            <person name="McCartney M.A."/>
            <person name="Auch B."/>
            <person name="Kono T."/>
            <person name="Mallez S."/>
            <person name="Zhang Y."/>
            <person name="Obille A."/>
            <person name="Becker A."/>
            <person name="Abrahante J.E."/>
            <person name="Garbe J."/>
            <person name="Badalamenti J.P."/>
            <person name="Herman A."/>
            <person name="Mangelson H."/>
            <person name="Liachko I."/>
            <person name="Sullivan S."/>
            <person name="Sone E.D."/>
            <person name="Koren S."/>
            <person name="Silverstein K.A.T."/>
            <person name="Beckman K.B."/>
            <person name="Gohl D.M."/>
        </authorList>
    </citation>
    <scope>NUCLEOTIDE SEQUENCE</scope>
    <source>
        <strain evidence="1">Duluth1</strain>
        <tissue evidence="1">Whole animal</tissue>
    </source>
</reference>
<gene>
    <name evidence="1" type="ORF">DPMN_075754</name>
</gene>